<keyword evidence="4" id="KW-1185">Reference proteome</keyword>
<gene>
    <name evidence="3" type="ORF">F8566_41030</name>
</gene>
<feature type="transmembrane region" description="Helical" evidence="2">
    <location>
        <begin position="108"/>
        <end position="127"/>
    </location>
</feature>
<evidence type="ECO:0000256" key="1">
    <source>
        <dbReference type="SAM" id="MobiDB-lite"/>
    </source>
</evidence>
<evidence type="ECO:0000313" key="4">
    <source>
        <dbReference type="Proteomes" id="UP000468735"/>
    </source>
</evidence>
<dbReference type="Proteomes" id="UP000468735">
    <property type="component" value="Unassembled WGS sequence"/>
</dbReference>
<dbReference type="AlphaFoldDB" id="A0A6H9YH48"/>
<accession>A0A6H9YH48</accession>
<reference evidence="3 4" key="1">
    <citation type="submission" date="2019-09" db="EMBL/GenBank/DDBJ databases">
        <title>Actinomadura physcomitrii sp. nov., a novel actinomycete isolated from moss [Physcomitrium sphaericum (Ludw) Fuernr].</title>
        <authorList>
            <person name="Zhuang X."/>
            <person name="Liu C."/>
        </authorList>
    </citation>
    <scope>NUCLEOTIDE SEQUENCE [LARGE SCALE GENOMIC DNA]</scope>
    <source>
        <strain evidence="3 4">HMC1</strain>
    </source>
</reference>
<evidence type="ECO:0000313" key="3">
    <source>
        <dbReference type="EMBL" id="KAB2341529.1"/>
    </source>
</evidence>
<sequence length="169" mass="18534">MPGDIKRTLAESGPEPPNVPGGPLFGSTVHLMSWDIASRIFIAVVGLVGVIWQIQRTHGGTWKSIKDELEIYSLLPDNSHAKEILLKRAEAAIMQHVEDEKELRRDPFGIVLALTFLTIGATIAALAFRGGWWLASLLPAAFFVVFGIAGLNLDAVPRQRDEKGRVIKN</sequence>
<feature type="region of interest" description="Disordered" evidence="1">
    <location>
        <begin position="1"/>
        <end position="21"/>
    </location>
</feature>
<keyword evidence="2" id="KW-1133">Transmembrane helix</keyword>
<protein>
    <submittedName>
        <fullName evidence="3">DUF4337 domain-containing protein</fullName>
    </submittedName>
</protein>
<comment type="caution">
    <text evidence="3">The sequence shown here is derived from an EMBL/GenBank/DDBJ whole genome shotgun (WGS) entry which is preliminary data.</text>
</comment>
<evidence type="ECO:0000256" key="2">
    <source>
        <dbReference type="SAM" id="Phobius"/>
    </source>
</evidence>
<name>A0A6H9YH48_9ACTN</name>
<keyword evidence="2" id="KW-0812">Transmembrane</keyword>
<organism evidence="3 4">
    <name type="scientific">Actinomadura rudentiformis</name>
    <dbReference type="NCBI Taxonomy" id="359158"/>
    <lineage>
        <taxon>Bacteria</taxon>
        <taxon>Bacillati</taxon>
        <taxon>Actinomycetota</taxon>
        <taxon>Actinomycetes</taxon>
        <taxon>Streptosporangiales</taxon>
        <taxon>Thermomonosporaceae</taxon>
        <taxon>Actinomadura</taxon>
    </lineage>
</organism>
<proteinExistence type="predicted"/>
<dbReference type="EMBL" id="WBMT01000025">
    <property type="protein sequence ID" value="KAB2341529.1"/>
    <property type="molecule type" value="Genomic_DNA"/>
</dbReference>
<dbReference type="OrthoDB" id="4337398at2"/>
<keyword evidence="2" id="KW-0472">Membrane</keyword>
<feature type="transmembrane region" description="Helical" evidence="2">
    <location>
        <begin position="133"/>
        <end position="153"/>
    </location>
</feature>
<dbReference type="RefSeq" id="WP_151568251.1">
    <property type="nucleotide sequence ID" value="NZ_WBMT01000025.1"/>
</dbReference>
<feature type="transmembrane region" description="Helical" evidence="2">
    <location>
        <begin position="36"/>
        <end position="54"/>
    </location>
</feature>